<dbReference type="Pfam" id="PF05585">
    <property type="entry name" value="DUF1758"/>
    <property type="match status" value="1"/>
</dbReference>
<dbReference type="InterPro" id="IPR008042">
    <property type="entry name" value="Retrotrans_Pao"/>
</dbReference>
<evidence type="ECO:0000313" key="3">
    <source>
        <dbReference type="EMBL" id="CAG6628365.1"/>
    </source>
</evidence>
<accession>A0A8D8QBA9</accession>
<dbReference type="SUPFAM" id="SSF56672">
    <property type="entry name" value="DNA/RNA polymerases"/>
    <property type="match status" value="1"/>
</dbReference>
<dbReference type="GO" id="GO:0006508">
    <property type="term" value="P:proteolysis"/>
    <property type="evidence" value="ECO:0007669"/>
    <property type="project" value="InterPro"/>
</dbReference>
<dbReference type="Gene3D" id="3.10.10.10">
    <property type="entry name" value="HIV Type 1 Reverse Transcriptase, subunit A, domain 1"/>
    <property type="match status" value="1"/>
</dbReference>
<name>A0A8D8QBA9_9HEMI</name>
<dbReference type="InterPro" id="IPR008737">
    <property type="entry name" value="DUF1758"/>
</dbReference>
<sequence>MLLTSNRKEDVVKLYIDLETNLKLLENLDNQVEGEVLASCLFKKLSQETQRKLVEIHTDNITVSNIRARMKQEVKEERVLKSLTPQCGLKTLDKFDGFQSENTQRRLPFKGGYTAEALVSADNDRSRYSQPYCVFCDHASHFSDECQTYPTIADRKRILDKRCYVCTSRKHPTHHCQNASKCYHCGKIGSHYRALCPDKFPRGNNPGFRSYGNRRQESQRPNNGNPYSSNNLIETQEVSTSPVSVETQEVSNSNPIVGEIQGGPSSVNAGVYSNSSSISNKANQGNNHHAFVYFQTATITVLNKDSNRVCEVRALFDSGSSHSYITESLKSKLHMNDDLMTSLNMNMFTFGAEAPKTVTVGKGFITILDKKKTQKDIEVCVVPNIINNHSRSPFDNTFVSYLRSNYDLADHYYSGREEDSLNIDLLIGSDYYNYFIKGCPIKVGEDLYLIESPFGFILNGKTSVVTDREDAYQFFLKAEMPMKDLQDLKQFWSLETLGIKDSYNVSNDDLALQSFEKSLNYDDEKKRYFVSFPWINDCRDLKSNHGIAVGCLKTLARRHKDDGILKICEETFNDQIKKGVLEEVVDDREDELCHYLPYFAIVDEKRETTKVRFVMNASCRGGKNGHSLNDMLYRGPVLLENLGSLLLRFRLNKFGVIADLEKAFLNIGLNNEDRDFTRIVWIKDINKEVTQNNIIILRHTRIPFGVNSSPFLLGAVVSTHLSKFSGEIPTQLKRDIYVDNVITGVETEEELEKLVVTSRDLFDQASLNLRSWATSIKNSKFFNNLDPSITSQKEVQTVLGFSWDTYNDTLIVKHSFHYKNEPVTKRLLLSACSSFYDMLGFWSPILITLKVLIQKAWIEDKSWDEKLSDQDSVQFVGIVSDLESAASYPIPRDVNLHMPNVEYELHAFSDACITSYSAVVYLRCTSSDQTQVNIVFAKARVAPKERPTLPRLELLGALLAFRCLKYVVSSLNLKLAHKYYLWCDNMTVLHWILGDKILPTFVQNRVREIKSSSFKIDFR</sequence>
<dbReference type="Pfam" id="PF05380">
    <property type="entry name" value="Peptidase_A17"/>
    <property type="match status" value="1"/>
</dbReference>
<dbReference type="EMBL" id="HBUF01067906">
    <property type="protein sequence ID" value="CAG6628365.1"/>
    <property type="molecule type" value="Transcribed_RNA"/>
</dbReference>
<dbReference type="PROSITE" id="PS00141">
    <property type="entry name" value="ASP_PROTEASE"/>
    <property type="match status" value="1"/>
</dbReference>
<evidence type="ECO:0000256" key="1">
    <source>
        <dbReference type="SAM" id="MobiDB-lite"/>
    </source>
</evidence>
<evidence type="ECO:0000259" key="2">
    <source>
        <dbReference type="Pfam" id="PF05585"/>
    </source>
</evidence>
<dbReference type="Gene3D" id="3.30.70.270">
    <property type="match status" value="1"/>
</dbReference>
<feature type="region of interest" description="Disordered" evidence="1">
    <location>
        <begin position="207"/>
        <end position="262"/>
    </location>
</feature>
<dbReference type="AlphaFoldDB" id="A0A8D8QBA9"/>
<proteinExistence type="predicted"/>
<dbReference type="PANTHER" id="PTHR47331">
    <property type="entry name" value="PHD-TYPE DOMAIN-CONTAINING PROTEIN"/>
    <property type="match status" value="1"/>
</dbReference>
<feature type="compositionally biased region" description="Polar residues" evidence="1">
    <location>
        <begin position="219"/>
        <end position="255"/>
    </location>
</feature>
<dbReference type="InterPro" id="IPR043128">
    <property type="entry name" value="Rev_trsase/Diguanyl_cyclase"/>
</dbReference>
<dbReference type="PANTHER" id="PTHR47331:SF5">
    <property type="entry name" value="RIBONUCLEASE H"/>
    <property type="match status" value="1"/>
</dbReference>
<dbReference type="GO" id="GO:0071897">
    <property type="term" value="P:DNA biosynthetic process"/>
    <property type="evidence" value="ECO:0007669"/>
    <property type="project" value="UniProtKB-ARBA"/>
</dbReference>
<dbReference type="InterPro" id="IPR001969">
    <property type="entry name" value="Aspartic_peptidase_AS"/>
</dbReference>
<reference evidence="3" key="1">
    <citation type="submission" date="2021-05" db="EMBL/GenBank/DDBJ databases">
        <authorList>
            <person name="Alioto T."/>
            <person name="Alioto T."/>
            <person name="Gomez Garrido J."/>
        </authorList>
    </citation>
    <scope>NUCLEOTIDE SEQUENCE</scope>
</reference>
<dbReference type="GO" id="GO:0004190">
    <property type="term" value="F:aspartic-type endopeptidase activity"/>
    <property type="evidence" value="ECO:0007669"/>
    <property type="project" value="InterPro"/>
</dbReference>
<dbReference type="InterPro" id="IPR043502">
    <property type="entry name" value="DNA/RNA_pol_sf"/>
</dbReference>
<feature type="domain" description="DUF1758" evidence="2">
    <location>
        <begin position="310"/>
        <end position="462"/>
    </location>
</feature>
<protein>
    <recommendedName>
        <fullName evidence="2">DUF1758 domain-containing protein</fullName>
    </recommendedName>
</protein>
<organism evidence="3">
    <name type="scientific">Cacopsylla melanoneura</name>
    <dbReference type="NCBI Taxonomy" id="428564"/>
    <lineage>
        <taxon>Eukaryota</taxon>
        <taxon>Metazoa</taxon>
        <taxon>Ecdysozoa</taxon>
        <taxon>Arthropoda</taxon>
        <taxon>Hexapoda</taxon>
        <taxon>Insecta</taxon>
        <taxon>Pterygota</taxon>
        <taxon>Neoptera</taxon>
        <taxon>Paraneoptera</taxon>
        <taxon>Hemiptera</taxon>
        <taxon>Sternorrhyncha</taxon>
        <taxon>Psylloidea</taxon>
        <taxon>Psyllidae</taxon>
        <taxon>Psyllinae</taxon>
        <taxon>Cacopsylla</taxon>
    </lineage>
</organism>